<evidence type="ECO:0000256" key="1">
    <source>
        <dbReference type="ARBA" id="ARBA00004141"/>
    </source>
</evidence>
<evidence type="ECO:0000313" key="7">
    <source>
        <dbReference type="Proteomes" id="UP000031443"/>
    </source>
</evidence>
<keyword evidence="4 5" id="KW-0472">Membrane</keyword>
<reference evidence="7" key="1">
    <citation type="journal article" date="2013" name="Nat. Genet.">
        <title>The draft genomes of soft-shell turtle and green sea turtle yield insights into the development and evolution of the turtle-specific body plan.</title>
        <authorList>
            <person name="Wang Z."/>
            <person name="Pascual-Anaya J."/>
            <person name="Zadissa A."/>
            <person name="Li W."/>
            <person name="Niimura Y."/>
            <person name="Huang Z."/>
            <person name="Li C."/>
            <person name="White S."/>
            <person name="Xiong Z."/>
            <person name="Fang D."/>
            <person name="Wang B."/>
            <person name="Ming Y."/>
            <person name="Chen Y."/>
            <person name="Zheng Y."/>
            <person name="Kuraku S."/>
            <person name="Pignatelli M."/>
            <person name="Herrero J."/>
            <person name="Beal K."/>
            <person name="Nozawa M."/>
            <person name="Li Q."/>
            <person name="Wang J."/>
            <person name="Zhang H."/>
            <person name="Yu L."/>
            <person name="Shigenobu S."/>
            <person name="Wang J."/>
            <person name="Liu J."/>
            <person name="Flicek P."/>
            <person name="Searle S."/>
            <person name="Wang J."/>
            <person name="Kuratani S."/>
            <person name="Yin Y."/>
            <person name="Aken B."/>
            <person name="Zhang G."/>
            <person name="Irie N."/>
        </authorList>
    </citation>
    <scope>NUCLEOTIDE SEQUENCE [LARGE SCALE GENOMIC DNA]</scope>
</reference>
<dbReference type="GO" id="GO:0004930">
    <property type="term" value="F:G protein-coupled receptor activity"/>
    <property type="evidence" value="ECO:0007669"/>
    <property type="project" value="InterPro"/>
</dbReference>
<dbReference type="GO" id="GO:0007189">
    <property type="term" value="P:adenylate cyclase-activating G protein-coupled receptor signaling pathway"/>
    <property type="evidence" value="ECO:0007669"/>
    <property type="project" value="TreeGrafter"/>
</dbReference>
<evidence type="ECO:0000313" key="6">
    <source>
        <dbReference type="EMBL" id="EMP42713.1"/>
    </source>
</evidence>
<dbReference type="Pfam" id="PF00002">
    <property type="entry name" value="7tm_2"/>
    <property type="match status" value="1"/>
</dbReference>
<evidence type="ECO:0000256" key="4">
    <source>
        <dbReference type="ARBA" id="ARBA00023136"/>
    </source>
</evidence>
<dbReference type="InterPro" id="IPR000832">
    <property type="entry name" value="GPCR_2_secretin-like"/>
</dbReference>
<dbReference type="AlphaFoldDB" id="M7CD96"/>
<keyword evidence="2 5" id="KW-0812">Transmembrane</keyword>
<keyword evidence="6" id="KW-0675">Receptor</keyword>
<accession>M7CD96</accession>
<dbReference type="Proteomes" id="UP000031443">
    <property type="component" value="Unassembled WGS sequence"/>
</dbReference>
<organism evidence="6 7">
    <name type="scientific">Chelonia mydas</name>
    <name type="common">Green sea-turtle</name>
    <name type="synonym">Chelonia agassizi</name>
    <dbReference type="NCBI Taxonomy" id="8469"/>
    <lineage>
        <taxon>Eukaryota</taxon>
        <taxon>Metazoa</taxon>
        <taxon>Chordata</taxon>
        <taxon>Craniata</taxon>
        <taxon>Vertebrata</taxon>
        <taxon>Euteleostomi</taxon>
        <taxon>Archelosauria</taxon>
        <taxon>Testudinata</taxon>
        <taxon>Testudines</taxon>
        <taxon>Cryptodira</taxon>
        <taxon>Durocryptodira</taxon>
        <taxon>Americhelydia</taxon>
        <taxon>Chelonioidea</taxon>
        <taxon>Cheloniidae</taxon>
        <taxon>Chelonia</taxon>
    </lineage>
</organism>
<evidence type="ECO:0000256" key="2">
    <source>
        <dbReference type="ARBA" id="ARBA00022692"/>
    </source>
</evidence>
<dbReference type="PANTHER" id="PTHR12011:SF433">
    <property type="entry name" value="ADHESION G PROTEIN-COUPLED RECEPTOR E1-LIKE-RELATED"/>
    <property type="match status" value="1"/>
</dbReference>
<proteinExistence type="predicted"/>
<feature type="transmembrane region" description="Helical" evidence="5">
    <location>
        <begin position="68"/>
        <end position="97"/>
    </location>
</feature>
<dbReference type="EMBL" id="KB524139">
    <property type="protein sequence ID" value="EMP42713.1"/>
    <property type="molecule type" value="Genomic_DNA"/>
</dbReference>
<dbReference type="GO" id="GO:0005886">
    <property type="term" value="C:plasma membrane"/>
    <property type="evidence" value="ECO:0007669"/>
    <property type="project" value="TreeGrafter"/>
</dbReference>
<gene>
    <name evidence="6" type="ORF">UY3_00012</name>
</gene>
<sequence>MSLSPHGMWHWSPQIPQGEVTLAVTLLMQAVKQAMLATALRSPEMKTQNRRTGSIGEGAIRLSAACPWVLYLPLVACAVIAGFLHYLFLACFTWMFLEGLHLLPHHREPEGHELHQCQPVQEEIHVPVRLWISSLVVAISAVFNPDGYGTP</sequence>
<keyword evidence="7" id="KW-1185">Reference proteome</keyword>
<protein>
    <submittedName>
        <fullName evidence="6">Putative EGF-like module-containing mucin-like hormone receptor-like 4</fullName>
    </submittedName>
</protein>
<dbReference type="Gene3D" id="1.20.1070.10">
    <property type="entry name" value="Rhodopsin 7-helix transmembrane proteins"/>
    <property type="match status" value="1"/>
</dbReference>
<comment type="subcellular location">
    <subcellularLocation>
        <location evidence="1">Membrane</location>
        <topology evidence="1">Multi-pass membrane protein</topology>
    </subcellularLocation>
</comment>
<keyword evidence="3 5" id="KW-1133">Transmembrane helix</keyword>
<name>M7CD96_CHEMY</name>
<evidence type="ECO:0000256" key="5">
    <source>
        <dbReference type="SAM" id="Phobius"/>
    </source>
</evidence>
<dbReference type="PANTHER" id="PTHR12011">
    <property type="entry name" value="ADHESION G-PROTEIN COUPLED RECEPTOR"/>
    <property type="match status" value="1"/>
</dbReference>
<evidence type="ECO:0000256" key="3">
    <source>
        <dbReference type="ARBA" id="ARBA00022989"/>
    </source>
</evidence>